<keyword evidence="4" id="KW-0804">Transcription</keyword>
<proteinExistence type="predicted"/>
<dbReference type="Pfam" id="PF13377">
    <property type="entry name" value="Peripla_BP_3"/>
    <property type="match status" value="1"/>
</dbReference>
<feature type="domain" description="HTH lacI-type" evidence="5">
    <location>
        <begin position="6"/>
        <end position="60"/>
    </location>
</feature>
<evidence type="ECO:0000313" key="6">
    <source>
        <dbReference type="EMBL" id="GGA62788.1"/>
    </source>
</evidence>
<keyword evidence="7" id="KW-1185">Reference proteome</keyword>
<evidence type="ECO:0000256" key="3">
    <source>
        <dbReference type="ARBA" id="ARBA00023125"/>
    </source>
</evidence>
<evidence type="ECO:0000313" key="7">
    <source>
        <dbReference type="Proteomes" id="UP000636264"/>
    </source>
</evidence>
<dbReference type="Gene3D" id="1.10.260.40">
    <property type="entry name" value="lambda repressor-like DNA-binding domains"/>
    <property type="match status" value="1"/>
</dbReference>
<protein>
    <submittedName>
        <fullName evidence="6">LacI family transcriptional regulator</fullName>
    </submittedName>
</protein>
<dbReference type="EMBL" id="BMIF01000004">
    <property type="protein sequence ID" value="GGA62788.1"/>
    <property type="molecule type" value="Genomic_DNA"/>
</dbReference>
<dbReference type="Gene3D" id="3.40.50.2300">
    <property type="match status" value="2"/>
</dbReference>
<evidence type="ECO:0000256" key="2">
    <source>
        <dbReference type="ARBA" id="ARBA00023015"/>
    </source>
</evidence>
<dbReference type="PANTHER" id="PTHR30146:SF151">
    <property type="entry name" value="HTH-TYPE TRANSCRIPTIONAL REPRESSOR CYTR"/>
    <property type="match status" value="1"/>
</dbReference>
<gene>
    <name evidence="6" type="ORF">GCM10011385_15670</name>
</gene>
<dbReference type="CDD" id="cd06284">
    <property type="entry name" value="PBP1_LacI-like"/>
    <property type="match status" value="1"/>
</dbReference>
<keyword evidence="1" id="KW-0678">Repressor</keyword>
<dbReference type="AlphaFoldDB" id="A0A916W3G1"/>
<evidence type="ECO:0000256" key="4">
    <source>
        <dbReference type="ARBA" id="ARBA00023163"/>
    </source>
</evidence>
<keyword evidence="3" id="KW-0238">DNA-binding</keyword>
<sequence length="336" mass="36422">MNRNYPRIRDVAEAAGVSTATVSRALSTPDLVSEDTRAIVLKAVEATGYRVNHAARNLRRQQTGGIVVLVPNLANPFFSAILSGITSAMAPSGYNVLIADTRQGEHIRDYLHNNRADGLIVLDANLPEDVLSAGAPERHHPPIVFACEWLENDTRPKVVIDNVYGAGLAIDHLVELGHQRIGHVMGPPDNVLTITRAEGTRRALAKHGLTLRPDWFLEGDFSLASGAEAARRWLCMDDRPTAMFCSSDAMACGFIGELHHRGVRVPDDVSVVGFDNIDISAHFVPALTTIAQPRTRIGETAATCLLSLMKGEGEAICQPHVLEVELIKRQSAARLG</sequence>
<dbReference type="Pfam" id="PF00356">
    <property type="entry name" value="LacI"/>
    <property type="match status" value="1"/>
</dbReference>
<dbReference type="InterPro" id="IPR046335">
    <property type="entry name" value="LacI/GalR-like_sensor"/>
</dbReference>
<comment type="caution">
    <text evidence="6">The sequence shown here is derived from an EMBL/GenBank/DDBJ whole genome shotgun (WGS) entry which is preliminary data.</text>
</comment>
<dbReference type="GO" id="GO:0003700">
    <property type="term" value="F:DNA-binding transcription factor activity"/>
    <property type="evidence" value="ECO:0007669"/>
    <property type="project" value="TreeGrafter"/>
</dbReference>
<dbReference type="Proteomes" id="UP000636264">
    <property type="component" value="Unassembled WGS sequence"/>
</dbReference>
<dbReference type="InterPro" id="IPR028082">
    <property type="entry name" value="Peripla_BP_I"/>
</dbReference>
<dbReference type="SUPFAM" id="SSF47413">
    <property type="entry name" value="lambda repressor-like DNA-binding domains"/>
    <property type="match status" value="1"/>
</dbReference>
<dbReference type="SUPFAM" id="SSF53822">
    <property type="entry name" value="Periplasmic binding protein-like I"/>
    <property type="match status" value="1"/>
</dbReference>
<dbReference type="InterPro" id="IPR000843">
    <property type="entry name" value="HTH_LacI"/>
</dbReference>
<dbReference type="InterPro" id="IPR010982">
    <property type="entry name" value="Lambda_DNA-bd_dom_sf"/>
</dbReference>
<reference evidence="6" key="1">
    <citation type="journal article" date="2014" name="Int. J. Syst. Evol. Microbiol.">
        <title>Complete genome sequence of Corynebacterium casei LMG S-19264T (=DSM 44701T), isolated from a smear-ripened cheese.</title>
        <authorList>
            <consortium name="US DOE Joint Genome Institute (JGI-PGF)"/>
            <person name="Walter F."/>
            <person name="Albersmeier A."/>
            <person name="Kalinowski J."/>
            <person name="Ruckert C."/>
        </authorList>
    </citation>
    <scope>NUCLEOTIDE SEQUENCE</scope>
    <source>
        <strain evidence="6">CGMCC 1.15320</strain>
    </source>
</reference>
<organism evidence="6 7">
    <name type="scientific">Nitratireductor aestuarii</name>
    <dbReference type="NCBI Taxonomy" id="1735103"/>
    <lineage>
        <taxon>Bacteria</taxon>
        <taxon>Pseudomonadati</taxon>
        <taxon>Pseudomonadota</taxon>
        <taxon>Alphaproteobacteria</taxon>
        <taxon>Hyphomicrobiales</taxon>
        <taxon>Phyllobacteriaceae</taxon>
        <taxon>Nitratireductor</taxon>
    </lineage>
</organism>
<dbReference type="PROSITE" id="PS00356">
    <property type="entry name" value="HTH_LACI_1"/>
    <property type="match status" value="1"/>
</dbReference>
<dbReference type="RefSeq" id="WP_188720447.1">
    <property type="nucleotide sequence ID" value="NZ_BMIF01000004.1"/>
</dbReference>
<dbReference type="SMART" id="SM00354">
    <property type="entry name" value="HTH_LACI"/>
    <property type="match status" value="1"/>
</dbReference>
<accession>A0A916W3G1</accession>
<reference evidence="6" key="2">
    <citation type="submission" date="2020-09" db="EMBL/GenBank/DDBJ databases">
        <authorList>
            <person name="Sun Q."/>
            <person name="Zhou Y."/>
        </authorList>
    </citation>
    <scope>NUCLEOTIDE SEQUENCE</scope>
    <source>
        <strain evidence="6">CGMCC 1.15320</strain>
    </source>
</reference>
<evidence type="ECO:0000256" key="1">
    <source>
        <dbReference type="ARBA" id="ARBA00022491"/>
    </source>
</evidence>
<dbReference type="CDD" id="cd01392">
    <property type="entry name" value="HTH_LacI"/>
    <property type="match status" value="1"/>
</dbReference>
<dbReference type="PROSITE" id="PS50932">
    <property type="entry name" value="HTH_LACI_2"/>
    <property type="match status" value="1"/>
</dbReference>
<name>A0A916W3G1_9HYPH</name>
<evidence type="ECO:0000259" key="5">
    <source>
        <dbReference type="PROSITE" id="PS50932"/>
    </source>
</evidence>
<dbReference type="GO" id="GO:0000976">
    <property type="term" value="F:transcription cis-regulatory region binding"/>
    <property type="evidence" value="ECO:0007669"/>
    <property type="project" value="TreeGrafter"/>
</dbReference>
<dbReference type="PANTHER" id="PTHR30146">
    <property type="entry name" value="LACI-RELATED TRANSCRIPTIONAL REPRESSOR"/>
    <property type="match status" value="1"/>
</dbReference>
<keyword evidence="2" id="KW-0805">Transcription regulation</keyword>